<keyword evidence="5" id="KW-0547">Nucleotide-binding</keyword>
<keyword evidence="9" id="KW-0472">Membrane</keyword>
<dbReference type="Gene3D" id="3.40.50.300">
    <property type="entry name" value="P-loop containing nucleotide triphosphate hydrolases"/>
    <property type="match status" value="1"/>
</dbReference>
<dbReference type="InterPro" id="IPR027417">
    <property type="entry name" value="P-loop_NTPase"/>
</dbReference>
<dbReference type="RefSeq" id="WP_154426725.1">
    <property type="nucleotide sequence ID" value="NZ_VUNN01000029.1"/>
</dbReference>
<evidence type="ECO:0000256" key="5">
    <source>
        <dbReference type="ARBA" id="ARBA00022741"/>
    </source>
</evidence>
<dbReference type="AlphaFoldDB" id="A0A7X2PEZ6"/>
<protein>
    <submittedName>
        <fullName evidence="11">ABC transporter ATP-binding protein</fullName>
    </submittedName>
</protein>
<keyword evidence="8" id="KW-0406">Ion transport</keyword>
<dbReference type="EMBL" id="VUNN01000029">
    <property type="protein sequence ID" value="MSU07188.1"/>
    <property type="molecule type" value="Genomic_DNA"/>
</dbReference>
<keyword evidence="4" id="KW-0410">Iron transport</keyword>
<comment type="caution">
    <text evidence="11">The sequence shown here is derived from an EMBL/GenBank/DDBJ whole genome shotgun (WGS) entry which is preliminary data.</text>
</comment>
<sequence>MIAIKDLYSGYGDDDILKGVSLNILNNKLTVIAGPNGCGKSTLLKTISGIIKKTSGSIFIDDIDLSNISPLDRAKRIAYLSQNRSVPDIAVKNLVLHGRFPYLSYPRRYRAEDREAVDMALERMGIEGLRDKMVSELSGGERQKVYIAMALAQGSDYLLLDEPTTFLDISHQFQLLDLAKELCSENKSVVMVLHNLESALSIADSFILMDKGRLLFEGSVDDVYSSKLIDKVFNVEIKKESDHWWCKKKL</sequence>
<organism evidence="11 12">
    <name type="scientific">Bullifex porci</name>
    <dbReference type="NCBI Taxonomy" id="2606638"/>
    <lineage>
        <taxon>Bacteria</taxon>
        <taxon>Pseudomonadati</taxon>
        <taxon>Spirochaetota</taxon>
        <taxon>Spirochaetia</taxon>
        <taxon>Spirochaetales</taxon>
        <taxon>Spirochaetaceae</taxon>
        <taxon>Bullifex</taxon>
    </lineage>
</organism>
<keyword evidence="2" id="KW-0813">Transport</keyword>
<evidence type="ECO:0000256" key="1">
    <source>
        <dbReference type="ARBA" id="ARBA00004202"/>
    </source>
</evidence>
<dbReference type="GO" id="GO:0005524">
    <property type="term" value="F:ATP binding"/>
    <property type="evidence" value="ECO:0007669"/>
    <property type="project" value="UniProtKB-KW"/>
</dbReference>
<keyword evidence="7" id="KW-0408">Iron</keyword>
<evidence type="ECO:0000256" key="4">
    <source>
        <dbReference type="ARBA" id="ARBA00022496"/>
    </source>
</evidence>
<evidence type="ECO:0000256" key="7">
    <source>
        <dbReference type="ARBA" id="ARBA00023004"/>
    </source>
</evidence>
<accession>A0A7X2PEZ6</accession>
<name>A0A7X2PEZ6_9SPIO</name>
<dbReference type="GO" id="GO:0005886">
    <property type="term" value="C:plasma membrane"/>
    <property type="evidence" value="ECO:0007669"/>
    <property type="project" value="UniProtKB-SubCell"/>
</dbReference>
<dbReference type="GO" id="GO:0016887">
    <property type="term" value="F:ATP hydrolysis activity"/>
    <property type="evidence" value="ECO:0007669"/>
    <property type="project" value="InterPro"/>
</dbReference>
<evidence type="ECO:0000313" key="11">
    <source>
        <dbReference type="EMBL" id="MSU07188.1"/>
    </source>
</evidence>
<dbReference type="CDD" id="cd03214">
    <property type="entry name" value="ABC_Iron-Siderophores_B12_Hemin"/>
    <property type="match status" value="1"/>
</dbReference>
<dbReference type="PANTHER" id="PTHR42771:SF2">
    <property type="entry name" value="IRON(3+)-HYDROXAMATE IMPORT ATP-BINDING PROTEIN FHUC"/>
    <property type="match status" value="1"/>
</dbReference>
<dbReference type="InterPro" id="IPR003593">
    <property type="entry name" value="AAA+_ATPase"/>
</dbReference>
<dbReference type="InterPro" id="IPR051535">
    <property type="entry name" value="Siderophore_ABC-ATPase"/>
</dbReference>
<evidence type="ECO:0000256" key="9">
    <source>
        <dbReference type="ARBA" id="ARBA00023136"/>
    </source>
</evidence>
<evidence type="ECO:0000313" key="12">
    <source>
        <dbReference type="Proteomes" id="UP000460549"/>
    </source>
</evidence>
<evidence type="ECO:0000256" key="3">
    <source>
        <dbReference type="ARBA" id="ARBA00022475"/>
    </source>
</evidence>
<dbReference type="SUPFAM" id="SSF52540">
    <property type="entry name" value="P-loop containing nucleoside triphosphate hydrolases"/>
    <property type="match status" value="1"/>
</dbReference>
<dbReference type="Pfam" id="PF00005">
    <property type="entry name" value="ABC_tran"/>
    <property type="match status" value="1"/>
</dbReference>
<comment type="subcellular location">
    <subcellularLocation>
        <location evidence="1">Cell membrane</location>
        <topology evidence="1">Peripheral membrane protein</topology>
    </subcellularLocation>
</comment>
<evidence type="ECO:0000256" key="8">
    <source>
        <dbReference type="ARBA" id="ARBA00023065"/>
    </source>
</evidence>
<keyword evidence="12" id="KW-1185">Reference proteome</keyword>
<dbReference type="SMART" id="SM00382">
    <property type="entry name" value="AAA"/>
    <property type="match status" value="1"/>
</dbReference>
<dbReference type="FunFam" id="3.40.50.300:FF:000134">
    <property type="entry name" value="Iron-enterobactin ABC transporter ATP-binding protein"/>
    <property type="match status" value="1"/>
</dbReference>
<dbReference type="PROSITE" id="PS50893">
    <property type="entry name" value="ABC_TRANSPORTER_2"/>
    <property type="match status" value="1"/>
</dbReference>
<dbReference type="GO" id="GO:0006826">
    <property type="term" value="P:iron ion transport"/>
    <property type="evidence" value="ECO:0007669"/>
    <property type="project" value="UniProtKB-KW"/>
</dbReference>
<keyword evidence="6 11" id="KW-0067">ATP-binding</keyword>
<evidence type="ECO:0000256" key="2">
    <source>
        <dbReference type="ARBA" id="ARBA00022448"/>
    </source>
</evidence>
<dbReference type="PANTHER" id="PTHR42771">
    <property type="entry name" value="IRON(3+)-HYDROXAMATE IMPORT ATP-BINDING PROTEIN FHUC"/>
    <property type="match status" value="1"/>
</dbReference>
<feature type="domain" description="ABC transporter" evidence="10">
    <location>
        <begin position="2"/>
        <end position="236"/>
    </location>
</feature>
<keyword evidence="3" id="KW-1003">Cell membrane</keyword>
<dbReference type="InterPro" id="IPR003439">
    <property type="entry name" value="ABC_transporter-like_ATP-bd"/>
</dbReference>
<evidence type="ECO:0000256" key="6">
    <source>
        <dbReference type="ARBA" id="ARBA00022840"/>
    </source>
</evidence>
<evidence type="ECO:0000259" key="10">
    <source>
        <dbReference type="PROSITE" id="PS50893"/>
    </source>
</evidence>
<dbReference type="Proteomes" id="UP000460549">
    <property type="component" value="Unassembled WGS sequence"/>
</dbReference>
<proteinExistence type="predicted"/>
<gene>
    <name evidence="11" type="ORF">FYJ80_10490</name>
</gene>
<reference evidence="11 12" key="1">
    <citation type="submission" date="2019-08" db="EMBL/GenBank/DDBJ databases">
        <title>In-depth cultivation of the pig gut microbiome towards novel bacterial diversity and tailored functional studies.</title>
        <authorList>
            <person name="Wylensek D."/>
            <person name="Hitch T.C.A."/>
            <person name="Clavel T."/>
        </authorList>
    </citation>
    <scope>NUCLEOTIDE SEQUENCE [LARGE SCALE GENOMIC DNA]</scope>
    <source>
        <strain evidence="11 12">NM-380-WT-3C1</strain>
    </source>
</reference>